<dbReference type="AlphaFoldDB" id="A0A0F3NFC5"/>
<name>A0A0F3NFC5_ANAPH</name>
<reference evidence="1 2" key="1">
    <citation type="submission" date="2015-01" db="EMBL/GenBank/DDBJ databases">
        <title>Genome Sequencing of Rickettsiales.</title>
        <authorList>
            <person name="Daugherty S.C."/>
            <person name="Su Q."/>
            <person name="Abolude K."/>
            <person name="Beier-Sexton M."/>
            <person name="Carlyon J.A."/>
            <person name="Carter R."/>
            <person name="Day N.P."/>
            <person name="Dumler S.J."/>
            <person name="Dyachenko V."/>
            <person name="Godinez A."/>
            <person name="Kurtti T.J."/>
            <person name="Lichay M."/>
            <person name="Mullins K.E."/>
            <person name="Ott S."/>
            <person name="Pappas-Brown V."/>
            <person name="Paris D.H."/>
            <person name="Patel P."/>
            <person name="Richards A.L."/>
            <person name="Sadzewicz L."/>
            <person name="Sears K."/>
            <person name="Seidman D."/>
            <person name="Sengamalay N."/>
            <person name="Stenos J."/>
            <person name="Tallon L.J."/>
            <person name="Vincent G."/>
            <person name="Fraser C.M."/>
            <person name="Munderloh U."/>
            <person name="Dunning-Hotopp J.C."/>
        </authorList>
    </citation>
    <scope>NUCLEOTIDE SEQUENCE [LARGE SCALE GENOMIC DNA]</scope>
    <source>
        <strain evidence="1 2">ApNP</strain>
    </source>
</reference>
<dbReference type="EMBL" id="LANW01000001">
    <property type="protein sequence ID" value="KJV66773.1"/>
    <property type="molecule type" value="Genomic_DNA"/>
</dbReference>
<gene>
    <name evidence="1" type="ORF">APHNP_0210</name>
</gene>
<proteinExistence type="predicted"/>
<evidence type="ECO:0000313" key="2">
    <source>
        <dbReference type="Proteomes" id="UP000033385"/>
    </source>
</evidence>
<accession>A0A0F3NFC5</accession>
<protein>
    <submittedName>
        <fullName evidence="1">Uncharacterized protein</fullName>
    </submittedName>
</protein>
<evidence type="ECO:0000313" key="1">
    <source>
        <dbReference type="EMBL" id="KJV66773.1"/>
    </source>
</evidence>
<sequence>MFINFVALLPGCIFSESQFFALFDSASSFCFRDILAALKFRAVSTHFSR</sequence>
<dbReference type="Proteomes" id="UP000033385">
    <property type="component" value="Unassembled WGS sequence"/>
</dbReference>
<organism evidence="1 2">
    <name type="scientific">Anaplasma phagocytophilum str. ApNP</name>
    <dbReference type="NCBI Taxonomy" id="1359153"/>
    <lineage>
        <taxon>Bacteria</taxon>
        <taxon>Pseudomonadati</taxon>
        <taxon>Pseudomonadota</taxon>
        <taxon>Alphaproteobacteria</taxon>
        <taxon>Rickettsiales</taxon>
        <taxon>Anaplasmataceae</taxon>
        <taxon>Anaplasma</taxon>
        <taxon>phagocytophilum group</taxon>
    </lineage>
</organism>
<dbReference type="PATRIC" id="fig|1359153.3.peg.219"/>
<comment type="caution">
    <text evidence="1">The sequence shown here is derived from an EMBL/GenBank/DDBJ whole genome shotgun (WGS) entry which is preliminary data.</text>
</comment>